<gene>
    <name evidence="9" type="ORF">FHP88_07270</name>
</gene>
<feature type="transmembrane region" description="Helical" evidence="8">
    <location>
        <begin position="12"/>
        <end position="35"/>
    </location>
</feature>
<comment type="caution">
    <text evidence="9">The sequence shown here is derived from an EMBL/GenBank/DDBJ whole genome shotgun (WGS) entry which is preliminary data.</text>
</comment>
<keyword evidence="10" id="KW-1185">Reference proteome</keyword>
<evidence type="ECO:0000256" key="5">
    <source>
        <dbReference type="ARBA" id="ARBA00022692"/>
    </source>
</evidence>
<comment type="subcellular location">
    <subcellularLocation>
        <location evidence="1 8">Cell membrane</location>
        <topology evidence="1 8">Multi-pass membrane protein</topology>
    </subcellularLocation>
</comment>
<evidence type="ECO:0000256" key="1">
    <source>
        <dbReference type="ARBA" id="ARBA00004651"/>
    </source>
</evidence>
<keyword evidence="6 8" id="KW-1133">Transmembrane helix</keyword>
<keyword evidence="5 8" id="KW-0812">Transmembrane</keyword>
<organism evidence="9 10">
    <name type="scientific">Sedimenticola selenatireducens</name>
    <dbReference type="NCBI Taxonomy" id="191960"/>
    <lineage>
        <taxon>Bacteria</taxon>
        <taxon>Pseudomonadati</taxon>
        <taxon>Pseudomonadota</taxon>
        <taxon>Gammaproteobacteria</taxon>
        <taxon>Chromatiales</taxon>
        <taxon>Sedimenticolaceae</taxon>
        <taxon>Sedimenticola</taxon>
    </lineage>
</organism>
<feature type="transmembrane region" description="Helical" evidence="8">
    <location>
        <begin position="187"/>
        <end position="213"/>
    </location>
</feature>
<dbReference type="PANTHER" id="PTHR30269:SF0">
    <property type="entry name" value="MEMBRANE TRANSPORTER PROTEIN YFCA-RELATED"/>
    <property type="match status" value="1"/>
</dbReference>
<comment type="similarity">
    <text evidence="2 8">Belongs to the 4-toluene sulfonate uptake permease (TSUP) (TC 2.A.102) family.</text>
</comment>
<evidence type="ECO:0000256" key="8">
    <source>
        <dbReference type="RuleBase" id="RU363041"/>
    </source>
</evidence>
<protein>
    <recommendedName>
        <fullName evidence="8">Probable membrane transporter protein</fullName>
    </recommendedName>
</protein>
<feature type="transmembrane region" description="Helical" evidence="8">
    <location>
        <begin position="134"/>
        <end position="151"/>
    </location>
</feature>
<evidence type="ECO:0000256" key="7">
    <source>
        <dbReference type="ARBA" id="ARBA00023136"/>
    </source>
</evidence>
<proteinExistence type="inferred from homology"/>
<feature type="transmembrane region" description="Helical" evidence="8">
    <location>
        <begin position="233"/>
        <end position="251"/>
    </location>
</feature>
<sequence>MPELQLSLDILTLLFITGLVAGMVDAIAGGGGLIALPVLLATGLPPIQALATNKLQGSFGTFSSSLYFIHNGLVSLKEIRFMVGCTFVGSALGTLTVQNISTDYLASIIPLLMIAIALYFLLSPRISDEQHPARISSLLFSLSIGFGIGFYDGFFGPGAGSFFAIGFVSLLGYGLTKATAHTKILNLTSNIASLCFFAISGYVVWSIGLTMGIGQLIGARIGARLVLRRGANLVRPMIVIVSILISIKLFLSNHPELLQWSGLPG</sequence>
<dbReference type="OrthoDB" id="554695at2"/>
<dbReference type="GO" id="GO:0005886">
    <property type="term" value="C:plasma membrane"/>
    <property type="evidence" value="ECO:0007669"/>
    <property type="project" value="UniProtKB-SubCell"/>
</dbReference>
<evidence type="ECO:0000256" key="6">
    <source>
        <dbReference type="ARBA" id="ARBA00022989"/>
    </source>
</evidence>
<dbReference type="AlphaFoldDB" id="A0A558DRW3"/>
<evidence type="ECO:0000256" key="2">
    <source>
        <dbReference type="ARBA" id="ARBA00009142"/>
    </source>
</evidence>
<feature type="transmembrane region" description="Helical" evidence="8">
    <location>
        <begin position="104"/>
        <end position="122"/>
    </location>
</feature>
<dbReference type="PANTHER" id="PTHR30269">
    <property type="entry name" value="TRANSMEMBRANE PROTEIN YFCA"/>
    <property type="match status" value="1"/>
</dbReference>
<evidence type="ECO:0000256" key="3">
    <source>
        <dbReference type="ARBA" id="ARBA00022448"/>
    </source>
</evidence>
<keyword evidence="4 8" id="KW-1003">Cell membrane</keyword>
<accession>A0A558DRW3</accession>
<reference evidence="9 10" key="1">
    <citation type="submission" date="2019-07" db="EMBL/GenBank/DDBJ databases">
        <title>The pathways for chlorine oxyanion respiration interact through the shared metabolite chlorate.</title>
        <authorList>
            <person name="Barnum T.P."/>
            <person name="Cheng Y."/>
            <person name="Hill K.A."/>
            <person name="Lucas L.N."/>
            <person name="Carlson H.K."/>
            <person name="Coates J.D."/>
        </authorList>
    </citation>
    <scope>NUCLEOTIDE SEQUENCE [LARGE SCALE GENOMIC DNA]</scope>
    <source>
        <strain evidence="9 10">BK-1</strain>
    </source>
</reference>
<dbReference type="EMBL" id="VMNH01000007">
    <property type="protein sequence ID" value="TVO75793.1"/>
    <property type="molecule type" value="Genomic_DNA"/>
</dbReference>
<dbReference type="InterPro" id="IPR002781">
    <property type="entry name" value="TM_pro_TauE-like"/>
</dbReference>
<evidence type="ECO:0000313" key="9">
    <source>
        <dbReference type="EMBL" id="TVO75793.1"/>
    </source>
</evidence>
<keyword evidence="7 8" id="KW-0472">Membrane</keyword>
<dbReference type="Proteomes" id="UP000316649">
    <property type="component" value="Unassembled WGS sequence"/>
</dbReference>
<dbReference type="Pfam" id="PF01925">
    <property type="entry name" value="TauE"/>
    <property type="match status" value="1"/>
</dbReference>
<dbReference type="RefSeq" id="WP_144358373.1">
    <property type="nucleotide sequence ID" value="NZ_VMNH01000007.1"/>
</dbReference>
<dbReference type="InterPro" id="IPR052017">
    <property type="entry name" value="TSUP"/>
</dbReference>
<name>A0A558DRW3_9GAMM</name>
<evidence type="ECO:0000256" key="4">
    <source>
        <dbReference type="ARBA" id="ARBA00022475"/>
    </source>
</evidence>
<keyword evidence="3" id="KW-0813">Transport</keyword>
<evidence type="ECO:0000313" key="10">
    <source>
        <dbReference type="Proteomes" id="UP000316649"/>
    </source>
</evidence>
<feature type="transmembrane region" description="Helical" evidence="8">
    <location>
        <begin position="157"/>
        <end position="175"/>
    </location>
</feature>